<name>A0AAE8J335_LATSK</name>
<keyword evidence="1" id="KW-1133">Transmembrane helix</keyword>
<keyword evidence="1" id="KW-0472">Membrane</keyword>
<reference evidence="2 3" key="1">
    <citation type="submission" date="2018-02" db="EMBL/GenBank/DDBJ databases">
        <authorList>
            <person name="Rodrigo-Torres L."/>
            <person name="Arahal R. D."/>
            <person name="Lucena T."/>
        </authorList>
    </citation>
    <scope>NUCLEOTIDE SEQUENCE [LARGE SCALE GENOMIC DNA]</scope>
    <source>
        <strain evidence="2 3">CECT 9267</strain>
    </source>
</reference>
<feature type="transmembrane region" description="Helical" evidence="1">
    <location>
        <begin position="12"/>
        <end position="34"/>
    </location>
</feature>
<sequence length="224" mass="24959">MYAENGALRKLTVFETLFYFIISILLNGLANALTVATNLGSAIWTASAANLASYLHSGLGLILFLYGIIVIFVNIILLRRVDMRRIIGNLIFIMPFSYLVQQFTKMFVELGVGRLSFGPRIALDLVGVVLIGVAVSIYQRVRIVLHPNDDLSYILRFSFFHGNAAIGQYVSYTLPLLVVLFCWLQTKSLVAINIGTAISLVIQGPITGWSDKHVFTHLKHRPMI</sequence>
<gene>
    <name evidence="2" type="ORF">LAS9267_00119</name>
</gene>
<organism evidence="2 3">
    <name type="scientific">Latilactobacillus sakei</name>
    <name type="common">Lactobacillus sakei</name>
    <dbReference type="NCBI Taxonomy" id="1599"/>
    <lineage>
        <taxon>Bacteria</taxon>
        <taxon>Bacillati</taxon>
        <taxon>Bacillota</taxon>
        <taxon>Bacilli</taxon>
        <taxon>Lactobacillales</taxon>
        <taxon>Lactobacillaceae</taxon>
        <taxon>Latilactobacillus</taxon>
    </lineage>
</organism>
<proteinExistence type="predicted"/>
<feature type="transmembrane region" description="Helical" evidence="1">
    <location>
        <begin position="121"/>
        <end position="141"/>
    </location>
</feature>
<evidence type="ECO:0008006" key="4">
    <source>
        <dbReference type="Google" id="ProtNLM"/>
    </source>
</evidence>
<keyword evidence="1" id="KW-0812">Transmembrane</keyword>
<dbReference type="AlphaFoldDB" id="A0AAE8J335"/>
<evidence type="ECO:0000313" key="3">
    <source>
        <dbReference type="Proteomes" id="UP000239650"/>
    </source>
</evidence>
<dbReference type="Pfam" id="PF19700">
    <property type="entry name" value="DUF6198"/>
    <property type="match status" value="1"/>
</dbReference>
<protein>
    <recommendedName>
        <fullName evidence="4">Integral membrane protein</fullName>
    </recommendedName>
</protein>
<evidence type="ECO:0000313" key="2">
    <source>
        <dbReference type="EMBL" id="SPE18472.1"/>
    </source>
</evidence>
<dbReference type="Proteomes" id="UP000239650">
    <property type="component" value="Unassembled WGS sequence"/>
</dbReference>
<feature type="transmembrane region" description="Helical" evidence="1">
    <location>
        <begin position="176"/>
        <end position="202"/>
    </location>
</feature>
<accession>A0AAE8J335</accession>
<evidence type="ECO:0000256" key="1">
    <source>
        <dbReference type="SAM" id="Phobius"/>
    </source>
</evidence>
<dbReference type="RefSeq" id="WP_016264932.1">
    <property type="nucleotide sequence ID" value="NZ_CAKMCP010000001.1"/>
</dbReference>
<feature type="transmembrane region" description="Helical" evidence="1">
    <location>
        <begin position="153"/>
        <end position="170"/>
    </location>
</feature>
<comment type="caution">
    <text evidence="2">The sequence shown here is derived from an EMBL/GenBank/DDBJ whole genome shotgun (WGS) entry which is preliminary data.</text>
</comment>
<feature type="transmembrane region" description="Helical" evidence="1">
    <location>
        <begin position="54"/>
        <end position="78"/>
    </location>
</feature>
<dbReference type="InterPro" id="IPR038750">
    <property type="entry name" value="YczE/YyaS-like"/>
</dbReference>
<dbReference type="EMBL" id="OKRC01000001">
    <property type="protein sequence ID" value="SPE18472.1"/>
    <property type="molecule type" value="Genomic_DNA"/>
</dbReference>